<dbReference type="Proteomes" id="UP000259273">
    <property type="component" value="Unassembled WGS sequence"/>
</dbReference>
<accession>A0A3C1KJ09</accession>
<proteinExistence type="predicted"/>
<sequence length="101" mass="11307">LQHRMVDTFMAYEQVKSLLYRAVCELDGAGDDAAACVHALQVLVDRNGRKIFGEAIQLHGGMGITDELDIGHYAKRLMMINTTFGNGDYHQAKFNELRYSA</sequence>
<dbReference type="SUPFAM" id="SSF47203">
    <property type="entry name" value="Acyl-CoA dehydrogenase C-terminal domain-like"/>
    <property type="match status" value="1"/>
</dbReference>
<evidence type="ECO:0000259" key="2">
    <source>
        <dbReference type="Pfam" id="PF00441"/>
    </source>
</evidence>
<dbReference type="EMBL" id="DMND01000031">
    <property type="protein sequence ID" value="HAN26438.1"/>
    <property type="molecule type" value="Genomic_DNA"/>
</dbReference>
<evidence type="ECO:0000313" key="4">
    <source>
        <dbReference type="Proteomes" id="UP000259273"/>
    </source>
</evidence>
<dbReference type="Gene3D" id="1.20.140.10">
    <property type="entry name" value="Butyryl-CoA Dehydrogenase, subunit A, domain 3"/>
    <property type="match status" value="1"/>
</dbReference>
<evidence type="ECO:0000256" key="1">
    <source>
        <dbReference type="ARBA" id="ARBA00022630"/>
    </source>
</evidence>
<dbReference type="GO" id="GO:0016627">
    <property type="term" value="F:oxidoreductase activity, acting on the CH-CH group of donors"/>
    <property type="evidence" value="ECO:0007669"/>
    <property type="project" value="InterPro"/>
</dbReference>
<dbReference type="Pfam" id="PF00441">
    <property type="entry name" value="Acyl-CoA_dh_1"/>
    <property type="match status" value="1"/>
</dbReference>
<dbReference type="InterPro" id="IPR036250">
    <property type="entry name" value="AcylCo_DH-like_C"/>
</dbReference>
<dbReference type="InterPro" id="IPR009075">
    <property type="entry name" value="AcylCo_DH/oxidase_C"/>
</dbReference>
<dbReference type="AlphaFoldDB" id="A0A3C1KJ09"/>
<organism evidence="3 4">
    <name type="scientific">Haliea salexigens</name>
    <dbReference type="NCBI Taxonomy" id="287487"/>
    <lineage>
        <taxon>Bacteria</taxon>
        <taxon>Pseudomonadati</taxon>
        <taxon>Pseudomonadota</taxon>
        <taxon>Gammaproteobacteria</taxon>
        <taxon>Cellvibrionales</taxon>
        <taxon>Halieaceae</taxon>
        <taxon>Haliea</taxon>
    </lineage>
</organism>
<feature type="non-terminal residue" evidence="3">
    <location>
        <position position="1"/>
    </location>
</feature>
<gene>
    <name evidence="3" type="ORF">DCP75_01655</name>
</gene>
<protein>
    <submittedName>
        <fullName evidence="3">Pimeloyl-CoA dehydrogenase small subunit</fullName>
    </submittedName>
</protein>
<keyword evidence="1" id="KW-0285">Flavoprotein</keyword>
<name>A0A3C1KJ09_9GAMM</name>
<comment type="caution">
    <text evidence="3">The sequence shown here is derived from an EMBL/GenBank/DDBJ whole genome shotgun (WGS) entry which is preliminary data.</text>
</comment>
<reference evidence="3 4" key="1">
    <citation type="journal article" date="2018" name="Nat. Biotechnol.">
        <title>A standardized bacterial taxonomy based on genome phylogeny substantially revises the tree of life.</title>
        <authorList>
            <person name="Parks D.H."/>
            <person name="Chuvochina M."/>
            <person name="Waite D.W."/>
            <person name="Rinke C."/>
            <person name="Skarshewski A."/>
            <person name="Chaumeil P.A."/>
            <person name="Hugenholtz P."/>
        </authorList>
    </citation>
    <scope>NUCLEOTIDE SEQUENCE [LARGE SCALE GENOMIC DNA]</scope>
    <source>
        <strain evidence="3">UBA9158</strain>
    </source>
</reference>
<evidence type="ECO:0000313" key="3">
    <source>
        <dbReference type="EMBL" id="HAN26438.1"/>
    </source>
</evidence>
<feature type="domain" description="Acyl-CoA dehydrogenase/oxidase C-terminal" evidence="2">
    <location>
        <begin position="1"/>
        <end position="89"/>
    </location>
</feature>